<keyword evidence="4" id="KW-1133">Transmembrane helix</keyword>
<comment type="similarity">
    <text evidence="1">Belongs to the serine-aspartate repeat-containing protein (SDr) family.</text>
</comment>
<dbReference type="InterPro" id="IPR032364">
    <property type="entry name" value="GramPos_pilinD1_N"/>
</dbReference>
<feature type="domain" description="Gram-positive pilin subunit D1 N-terminal" evidence="5">
    <location>
        <begin position="42"/>
        <end position="211"/>
    </location>
</feature>
<feature type="domain" description="SpaA-like prealbumin fold" evidence="6">
    <location>
        <begin position="234"/>
        <end position="302"/>
    </location>
</feature>
<dbReference type="SUPFAM" id="SSF49478">
    <property type="entry name" value="Cna protein B-type domain"/>
    <property type="match status" value="1"/>
</dbReference>
<dbReference type="RefSeq" id="WP_041092486.1">
    <property type="nucleotide sequence ID" value="NZ_AP014680.1"/>
</dbReference>
<dbReference type="AlphaFoldDB" id="A0A0A1GRI0"/>
<dbReference type="PANTHER" id="PTHR36108">
    <property type="entry name" value="COLOSSIN-B-RELATED"/>
    <property type="match status" value="1"/>
</dbReference>
<keyword evidence="3" id="KW-0732">Signal</keyword>
<accession>A0A0A1GRI0</accession>
<dbReference type="Pfam" id="PF16555">
    <property type="entry name" value="GramPos_pilinD1"/>
    <property type="match status" value="1"/>
</dbReference>
<gene>
    <name evidence="7" type="ORF">LOOC260_103430</name>
</gene>
<evidence type="ECO:0000259" key="6">
    <source>
        <dbReference type="Pfam" id="PF17802"/>
    </source>
</evidence>
<dbReference type="Pfam" id="PF17802">
    <property type="entry name" value="SpaA"/>
    <property type="match status" value="2"/>
</dbReference>
<dbReference type="InterPro" id="IPR041033">
    <property type="entry name" value="SpaA_PFL_dom_1"/>
</dbReference>
<sequence>MQIKKIWKRVGTLAAAAMLMAPLGGSLVGGAHTSAKADVTENKVDIKLHKMETGDASSNLIENTGDELDTGTNVIYDPDKYGDVEFTLYDVSSWFDGKEDITKDEFTKIRDEKIKALSSEGNIEEAIEHQNNYLGNDGTIVKQGTYDSGETADFTNGVFNINGILNSGYYLIVETGVSGNNVNKISVPLLFKLPLANKPNGSDIHLYAKNQIQTADPTVIKEGQDINEPDKWINLKDVEFKLTDSSGAQVGSNVVTDKDGKLIFESLKPGATYTLTEISNPNDGYGDTKVTVTFKVDKDGNIVDGWTANPQKSVIVNGSTITIRNFLNLGSKTFQKTDESGQDLAGAEFIVQHPTDDSKYAQFDKDYKFVKWGSEANATDIIANSSGQFTISGLPFDDGYRLIETKSPDGYSKLGEAKTFNINSKSGTTSERKIENKKYDLPITGGMGLLLFILAGLALMGTSVYLYRRNKRQANK</sequence>
<evidence type="ECO:0000256" key="3">
    <source>
        <dbReference type="ARBA" id="ARBA00022729"/>
    </source>
</evidence>
<dbReference type="HOGENOM" id="CLU_029024_1_1_9"/>
<keyword evidence="4" id="KW-0812">Transmembrane</keyword>
<evidence type="ECO:0000313" key="7">
    <source>
        <dbReference type="EMBL" id="BAP84917.1"/>
    </source>
</evidence>
<keyword evidence="2" id="KW-0964">Secreted</keyword>
<feature type="transmembrane region" description="Helical" evidence="4">
    <location>
        <begin position="446"/>
        <end position="467"/>
    </location>
</feature>
<dbReference type="InterPro" id="IPR013783">
    <property type="entry name" value="Ig-like_fold"/>
</dbReference>
<dbReference type="EMBL" id="AP014680">
    <property type="protein sequence ID" value="BAP84917.1"/>
    <property type="molecule type" value="Genomic_DNA"/>
</dbReference>
<evidence type="ECO:0000256" key="2">
    <source>
        <dbReference type="ARBA" id="ARBA00022525"/>
    </source>
</evidence>
<reference evidence="7 8" key="1">
    <citation type="submission" date="2014-11" db="EMBL/GenBank/DDBJ databases">
        <title>Complete genome sequence and analysis of Lactobacillus hokkaidonensis LOOC260T.</title>
        <authorList>
            <person name="Tanizawa Y."/>
            <person name="Tohno M."/>
            <person name="Kaminuma E."/>
            <person name="Nakamura Y."/>
            <person name="Arita M."/>
        </authorList>
    </citation>
    <scope>NUCLEOTIDE SEQUENCE [LARGE SCALE GENOMIC DNA]</scope>
    <source>
        <strain evidence="7 8">LOOC260</strain>
    </source>
</reference>
<evidence type="ECO:0000256" key="4">
    <source>
        <dbReference type="SAM" id="Phobius"/>
    </source>
</evidence>
<evidence type="ECO:0000259" key="5">
    <source>
        <dbReference type="Pfam" id="PF16555"/>
    </source>
</evidence>
<evidence type="ECO:0000313" key="8">
    <source>
        <dbReference type="Proteomes" id="UP000031620"/>
    </source>
</evidence>
<dbReference type="KEGG" id="lho:LOOC260_103430"/>
<dbReference type="NCBIfam" id="TIGR01167">
    <property type="entry name" value="LPXTG_anchor"/>
    <property type="match status" value="1"/>
</dbReference>
<name>A0A0A1GRI0_9LACO</name>
<dbReference type="Gene3D" id="2.60.40.10">
    <property type="entry name" value="Immunoglobulins"/>
    <property type="match status" value="3"/>
</dbReference>
<keyword evidence="4" id="KW-0472">Membrane</keyword>
<dbReference type="STRING" id="1291742.LOOC260_103430"/>
<proteinExistence type="inferred from homology"/>
<organism evidence="7 8">
    <name type="scientific">Paucilactobacillus hokkaidonensis JCM 18461</name>
    <dbReference type="NCBI Taxonomy" id="1291742"/>
    <lineage>
        <taxon>Bacteria</taxon>
        <taxon>Bacillati</taxon>
        <taxon>Bacillota</taxon>
        <taxon>Bacilli</taxon>
        <taxon>Lactobacillales</taxon>
        <taxon>Lactobacillaceae</taxon>
        <taxon>Paucilactobacillus</taxon>
    </lineage>
</organism>
<protein>
    <submittedName>
        <fullName evidence="7">Cell wall associated protein</fullName>
    </submittedName>
</protein>
<dbReference type="PANTHER" id="PTHR36108:SF13">
    <property type="entry name" value="COLOSSIN-B-RELATED"/>
    <property type="match status" value="1"/>
</dbReference>
<evidence type="ECO:0000256" key="1">
    <source>
        <dbReference type="ARBA" id="ARBA00007257"/>
    </source>
</evidence>
<feature type="domain" description="SpaA-like prealbumin fold" evidence="6">
    <location>
        <begin position="331"/>
        <end position="437"/>
    </location>
</feature>
<dbReference type="Proteomes" id="UP000031620">
    <property type="component" value="Chromosome"/>
</dbReference>